<accession>A0ABY3VIZ3</accession>
<proteinExistence type="predicted"/>
<organism evidence="1 2">
    <name type="scientific">Mycobacterium paraterrae</name>
    <dbReference type="NCBI Taxonomy" id="577492"/>
    <lineage>
        <taxon>Bacteria</taxon>
        <taxon>Bacillati</taxon>
        <taxon>Actinomycetota</taxon>
        <taxon>Actinomycetes</taxon>
        <taxon>Mycobacteriales</taxon>
        <taxon>Mycobacteriaceae</taxon>
        <taxon>Mycobacterium</taxon>
    </lineage>
</organism>
<keyword evidence="2" id="KW-1185">Reference proteome</keyword>
<reference evidence="1" key="1">
    <citation type="submission" date="2022-08" db="EMBL/GenBank/DDBJ databases">
        <title>Whole genome sequencing of non-tuberculosis mycobacteria type-strains.</title>
        <authorList>
            <person name="Igarashi Y."/>
            <person name="Osugi A."/>
            <person name="Mitarai S."/>
        </authorList>
    </citation>
    <scope>NUCLEOTIDE SEQUENCE</scope>
    <source>
        <strain evidence="1">DSM 45127</strain>
    </source>
</reference>
<name>A0ABY3VIZ3_9MYCO</name>
<evidence type="ECO:0000313" key="1">
    <source>
        <dbReference type="EMBL" id="UMB69372.1"/>
    </source>
</evidence>
<dbReference type="Proteomes" id="UP001055336">
    <property type="component" value="Chromosome"/>
</dbReference>
<dbReference type="RefSeq" id="WP_240261106.1">
    <property type="nucleotide sequence ID" value="NZ_CP092488.2"/>
</dbReference>
<gene>
    <name evidence="1" type="ORF">MKK62_23985</name>
</gene>
<protein>
    <submittedName>
        <fullName evidence="1">Uncharacterized protein</fullName>
    </submittedName>
</protein>
<sequence length="575" mass="57198">MAATGGLITTAFLQAAVAAADAGADAFTIGGFTFDPQLAAGGEGFDPVFQLTTTPPLLELGGGTALGLPLATQAFNVYDPTNGTELGSIQGNETVTELFGLTNAEFTVGSVDPTGSATDANLPTVGSVYDVFNLGNGYENVYVATPGADGTVTDTLITPFGNEDLNSLFTFNAADPLNPGDAFTGLEVGNISGAADAFSIAGYTLDPQLAAGGEGFDTIAPLATAAPFLEIGGSSLGDPVNSSLSSQAFEVLNSSGTEIGTINTGVDVTNLFGLTNTQLVVEQGSEVGQGLPTQGTVLDAMNFGHGYENVYTATPDVTTDGVTTPGTVTDTLVTPYGNINLDSLFGTVNYANPLDPGDAVTGLQAGDGAIGADAFTIGGVTFDPTLASGGEGFTPVEQLVGAPPFLDLGGGTPTIILGGTPIPLSLATQDFNIYDGSASTDQIGCIETTENVTNLLGLTNTEFTVTGGTLAADAPAGAAIPTDGSVYDVLNFGGGFENIYTAIPGVDGAAAQISDVLATPFGNVDLSDLFGGIDATALLNPGDAFTAGLEALTSAATDAGAGAATAIDPLSFLGL</sequence>
<evidence type="ECO:0000313" key="2">
    <source>
        <dbReference type="Proteomes" id="UP001055336"/>
    </source>
</evidence>
<dbReference type="EMBL" id="CP092488">
    <property type="protein sequence ID" value="UMB69372.1"/>
    <property type="molecule type" value="Genomic_DNA"/>
</dbReference>